<dbReference type="PATRIC" id="fig|1149862.3.peg.1080"/>
<sequence length="83" mass="9164">MRNLPYKQAAIMAVKAFVIVVVVAICGLPHIAFGIAYRQMEKINDQVNELRRKYRIPREGSCQVPDDEGECTGCGGCHSKGVL</sequence>
<accession>I9B478</accession>
<gene>
    <name evidence="2" type="ORF">FB4_0183</name>
</gene>
<protein>
    <submittedName>
        <fullName evidence="2">Uncharacterized protein</fullName>
    </submittedName>
</protein>
<organism evidence="2 3">
    <name type="scientific">Pelosinus fermentans B4</name>
    <dbReference type="NCBI Taxonomy" id="1149862"/>
    <lineage>
        <taxon>Bacteria</taxon>
        <taxon>Bacillati</taxon>
        <taxon>Bacillota</taxon>
        <taxon>Negativicutes</taxon>
        <taxon>Selenomonadales</taxon>
        <taxon>Sporomusaceae</taxon>
        <taxon>Pelosinus</taxon>
    </lineage>
</organism>
<proteinExistence type="predicted"/>
<evidence type="ECO:0000313" key="2">
    <source>
        <dbReference type="EMBL" id="EIW19932.1"/>
    </source>
</evidence>
<keyword evidence="1" id="KW-0812">Transmembrane</keyword>
<evidence type="ECO:0000313" key="3">
    <source>
        <dbReference type="Proteomes" id="UP000004324"/>
    </source>
</evidence>
<evidence type="ECO:0000256" key="1">
    <source>
        <dbReference type="SAM" id="Phobius"/>
    </source>
</evidence>
<reference evidence="2 3" key="1">
    <citation type="journal article" date="2012" name="J. Bacteriol.">
        <title>Draft Genome Sequences for Two Metal-Reducing Pelosinus fermentans Strains Isolated from a Cr(VI)-Contaminated Site and for Type Strain R7.</title>
        <authorList>
            <person name="Brown S.D."/>
            <person name="Podar M."/>
            <person name="Klingeman D.M."/>
            <person name="Johnson C.M."/>
            <person name="Yang Z.K."/>
            <person name="Utturkar S.M."/>
            <person name="Land M.L."/>
            <person name="Mosher J.J."/>
            <person name="Hurt R.A.Jr."/>
            <person name="Phelps T.J."/>
            <person name="Palumbo A.V."/>
            <person name="Arkin A.P."/>
            <person name="Hazen T.C."/>
            <person name="Elias D.A."/>
        </authorList>
    </citation>
    <scope>NUCLEOTIDE SEQUENCE [LARGE SCALE GENOMIC DNA]</scope>
    <source>
        <strain evidence="2 3">B4</strain>
    </source>
</reference>
<dbReference type="AlphaFoldDB" id="I9B478"/>
<dbReference type="EMBL" id="AKVJ01000011">
    <property type="protein sequence ID" value="EIW19932.1"/>
    <property type="molecule type" value="Genomic_DNA"/>
</dbReference>
<keyword evidence="1" id="KW-1133">Transmembrane helix</keyword>
<feature type="transmembrane region" description="Helical" evidence="1">
    <location>
        <begin position="12"/>
        <end position="37"/>
    </location>
</feature>
<keyword evidence="3" id="KW-1185">Reference proteome</keyword>
<keyword evidence="1" id="KW-0472">Membrane</keyword>
<dbReference type="Proteomes" id="UP000004324">
    <property type="component" value="Unassembled WGS sequence"/>
</dbReference>
<comment type="caution">
    <text evidence="2">The sequence shown here is derived from an EMBL/GenBank/DDBJ whole genome shotgun (WGS) entry which is preliminary data.</text>
</comment>
<name>I9B478_9FIRM</name>